<evidence type="ECO:0000256" key="4">
    <source>
        <dbReference type="ARBA" id="ARBA00022853"/>
    </source>
</evidence>
<comment type="subcellular location">
    <subcellularLocation>
        <location evidence="1 9">Nucleus</location>
    </subcellularLocation>
</comment>
<dbReference type="GO" id="GO:0006281">
    <property type="term" value="P:DNA repair"/>
    <property type="evidence" value="ECO:0007669"/>
    <property type="project" value="UniProtKB-UniRule"/>
</dbReference>
<feature type="region of interest" description="Disordered" evidence="10">
    <location>
        <begin position="94"/>
        <end position="160"/>
    </location>
</feature>
<keyword evidence="8 9" id="KW-0539">Nucleus</keyword>
<dbReference type="GO" id="GO:0005634">
    <property type="term" value="C:nucleus"/>
    <property type="evidence" value="ECO:0007669"/>
    <property type="project" value="UniProtKB-SubCell"/>
</dbReference>
<evidence type="ECO:0000256" key="9">
    <source>
        <dbReference type="RuleBase" id="RU368022"/>
    </source>
</evidence>
<evidence type="ECO:0000256" key="10">
    <source>
        <dbReference type="SAM" id="MobiDB-lite"/>
    </source>
</evidence>
<keyword evidence="9" id="KW-0227">DNA damage</keyword>
<comment type="subunit">
    <text evidence="9">Component of the NuA4 histone acetyltransferase complex.</text>
</comment>
<evidence type="ECO:0000256" key="7">
    <source>
        <dbReference type="ARBA" id="ARBA00023163"/>
    </source>
</evidence>
<comment type="similarity">
    <text evidence="2 9">Belongs to the EAF6 family.</text>
</comment>
<evidence type="ECO:0000313" key="11">
    <source>
        <dbReference type="EMBL" id="KZW01613.1"/>
    </source>
</evidence>
<keyword evidence="4 9" id="KW-0156">Chromatin regulator</keyword>
<dbReference type="InterPro" id="IPR015418">
    <property type="entry name" value="Eaf6"/>
</dbReference>
<dbReference type="GO" id="GO:0006325">
    <property type="term" value="P:chromatin organization"/>
    <property type="evidence" value="ECO:0007669"/>
    <property type="project" value="UniProtKB-KW"/>
</dbReference>
<dbReference type="AlphaFoldDB" id="A0A165P427"/>
<evidence type="ECO:0000256" key="6">
    <source>
        <dbReference type="ARBA" id="ARBA00023054"/>
    </source>
</evidence>
<dbReference type="Pfam" id="PF09340">
    <property type="entry name" value="NuA4"/>
    <property type="match status" value="1"/>
</dbReference>
<evidence type="ECO:0000256" key="5">
    <source>
        <dbReference type="ARBA" id="ARBA00023015"/>
    </source>
</evidence>
<evidence type="ECO:0000256" key="2">
    <source>
        <dbReference type="ARBA" id="ARBA00010916"/>
    </source>
</evidence>
<keyword evidence="5 9" id="KW-0805">Transcription regulation</keyword>
<evidence type="ECO:0000256" key="8">
    <source>
        <dbReference type="ARBA" id="ARBA00023242"/>
    </source>
</evidence>
<dbReference type="GO" id="GO:0035267">
    <property type="term" value="C:NuA4 histone acetyltransferase complex"/>
    <property type="evidence" value="ECO:0007669"/>
    <property type="project" value="UniProtKB-UniRule"/>
</dbReference>
<sequence>MTEQADARLQYEAARKALIEAIQKKRAADKALIALEVQIYNFEGSYLSETAQHGGGNIVTGFENYLKNQATTRRRPEPGEQDRIFSNSSATYRESLEAQEDGQDSADEIPALKVAGPGMASRSTTRKRRATLGMRDTASGDEVELSKSGRPHKKARTGDE</sequence>
<keyword evidence="6" id="KW-0175">Coiled coil</keyword>
<dbReference type="InParanoid" id="A0A165P427"/>
<evidence type="ECO:0000313" key="12">
    <source>
        <dbReference type="Proteomes" id="UP000077266"/>
    </source>
</evidence>
<keyword evidence="7 9" id="KW-0804">Transcription</keyword>
<dbReference type="FunCoup" id="A0A165P427">
    <property type="interactions" value="309"/>
</dbReference>
<dbReference type="STRING" id="1314781.A0A165P427"/>
<gene>
    <name evidence="11" type="ORF">EXIGLDRAFT_829834</name>
</gene>
<keyword evidence="9" id="KW-0234">DNA repair</keyword>
<protein>
    <recommendedName>
        <fullName evidence="3 9">Chromatin modification-related protein EAF6</fullName>
    </recommendedName>
</protein>
<comment type="function">
    <text evidence="9">Component of the NuA4 histone acetyltransferase complex which is involved in transcriptional activation of selected genes principally by acetylation of nucleosomal histone H4 and H2A. The NuA4 complex is also involved in DNA repair.</text>
</comment>
<accession>A0A165P427</accession>
<dbReference type="OrthoDB" id="440324at2759"/>
<organism evidence="11 12">
    <name type="scientific">Exidia glandulosa HHB12029</name>
    <dbReference type="NCBI Taxonomy" id="1314781"/>
    <lineage>
        <taxon>Eukaryota</taxon>
        <taxon>Fungi</taxon>
        <taxon>Dikarya</taxon>
        <taxon>Basidiomycota</taxon>
        <taxon>Agaricomycotina</taxon>
        <taxon>Agaricomycetes</taxon>
        <taxon>Auriculariales</taxon>
        <taxon>Exidiaceae</taxon>
        <taxon>Exidia</taxon>
    </lineage>
</organism>
<reference evidence="11 12" key="1">
    <citation type="journal article" date="2016" name="Mol. Biol. Evol.">
        <title>Comparative Genomics of Early-Diverging Mushroom-Forming Fungi Provides Insights into the Origins of Lignocellulose Decay Capabilities.</title>
        <authorList>
            <person name="Nagy L.G."/>
            <person name="Riley R."/>
            <person name="Tritt A."/>
            <person name="Adam C."/>
            <person name="Daum C."/>
            <person name="Floudas D."/>
            <person name="Sun H."/>
            <person name="Yadav J.S."/>
            <person name="Pangilinan J."/>
            <person name="Larsson K.H."/>
            <person name="Matsuura K."/>
            <person name="Barry K."/>
            <person name="Labutti K."/>
            <person name="Kuo R."/>
            <person name="Ohm R.A."/>
            <person name="Bhattacharya S.S."/>
            <person name="Shirouzu T."/>
            <person name="Yoshinaga Y."/>
            <person name="Martin F.M."/>
            <person name="Grigoriev I.V."/>
            <person name="Hibbett D.S."/>
        </authorList>
    </citation>
    <scope>NUCLEOTIDE SEQUENCE [LARGE SCALE GENOMIC DNA]</scope>
    <source>
        <strain evidence="11 12">HHB12029</strain>
    </source>
</reference>
<name>A0A165P427_EXIGL</name>
<dbReference type="PANTHER" id="PTHR13476">
    <property type="entry name" value="CHROMATIN MODIFICATION-RELATED PROTEIN MEAF6"/>
    <property type="match status" value="1"/>
</dbReference>
<dbReference type="EMBL" id="KV425892">
    <property type="protein sequence ID" value="KZW01613.1"/>
    <property type="molecule type" value="Genomic_DNA"/>
</dbReference>
<keyword evidence="12" id="KW-1185">Reference proteome</keyword>
<evidence type="ECO:0000256" key="1">
    <source>
        <dbReference type="ARBA" id="ARBA00004123"/>
    </source>
</evidence>
<evidence type="ECO:0000256" key="3">
    <source>
        <dbReference type="ARBA" id="ARBA00018504"/>
    </source>
</evidence>
<proteinExistence type="inferred from homology"/>
<feature type="compositionally biased region" description="Acidic residues" evidence="10">
    <location>
        <begin position="97"/>
        <end position="107"/>
    </location>
</feature>
<feature type="compositionally biased region" description="Basic residues" evidence="10">
    <location>
        <begin position="149"/>
        <end position="160"/>
    </location>
</feature>
<dbReference type="Proteomes" id="UP000077266">
    <property type="component" value="Unassembled WGS sequence"/>
</dbReference>